<proteinExistence type="predicted"/>
<organism evidence="2 3">
    <name type="scientific">Adineta ricciae</name>
    <name type="common">Rotifer</name>
    <dbReference type="NCBI Taxonomy" id="249248"/>
    <lineage>
        <taxon>Eukaryota</taxon>
        <taxon>Metazoa</taxon>
        <taxon>Spiralia</taxon>
        <taxon>Gnathifera</taxon>
        <taxon>Rotifera</taxon>
        <taxon>Eurotatoria</taxon>
        <taxon>Bdelloidea</taxon>
        <taxon>Adinetida</taxon>
        <taxon>Adinetidae</taxon>
        <taxon>Adineta</taxon>
    </lineage>
</organism>
<feature type="signal peptide" evidence="1">
    <location>
        <begin position="1"/>
        <end position="20"/>
    </location>
</feature>
<protein>
    <submittedName>
        <fullName evidence="2">Uncharacterized protein</fullName>
    </submittedName>
</protein>
<evidence type="ECO:0000313" key="2">
    <source>
        <dbReference type="EMBL" id="CAF1070944.1"/>
    </source>
</evidence>
<sequence length="81" mass="9495">MYILFRSFIIFILGINFIRANQCDCFCRNKLLFKLYPQSCDECTIEYCKNNNMRGIAGGCFFGQRTVQCRKYNDVPPIFVA</sequence>
<evidence type="ECO:0000313" key="3">
    <source>
        <dbReference type="Proteomes" id="UP000663852"/>
    </source>
</evidence>
<gene>
    <name evidence="2" type="ORF">EDS130_LOCUS18436</name>
</gene>
<name>A0A814M2E8_ADIRI</name>
<dbReference type="OrthoDB" id="10324228at2759"/>
<dbReference type="AlphaFoldDB" id="A0A814M2E8"/>
<keyword evidence="1" id="KW-0732">Signal</keyword>
<dbReference type="EMBL" id="CAJNOJ010000086">
    <property type="protein sequence ID" value="CAF1070944.1"/>
    <property type="molecule type" value="Genomic_DNA"/>
</dbReference>
<accession>A0A814M2E8</accession>
<feature type="chain" id="PRO_5032321032" evidence="1">
    <location>
        <begin position="21"/>
        <end position="81"/>
    </location>
</feature>
<reference evidence="2" key="1">
    <citation type="submission" date="2021-02" db="EMBL/GenBank/DDBJ databases">
        <authorList>
            <person name="Nowell W R."/>
        </authorList>
    </citation>
    <scope>NUCLEOTIDE SEQUENCE</scope>
</reference>
<comment type="caution">
    <text evidence="2">The sequence shown here is derived from an EMBL/GenBank/DDBJ whole genome shotgun (WGS) entry which is preliminary data.</text>
</comment>
<evidence type="ECO:0000256" key="1">
    <source>
        <dbReference type="SAM" id="SignalP"/>
    </source>
</evidence>
<dbReference type="Proteomes" id="UP000663852">
    <property type="component" value="Unassembled WGS sequence"/>
</dbReference>